<comment type="caution">
    <text evidence="10">The sequence shown here is derived from an EMBL/GenBank/DDBJ whole genome shotgun (WGS) entry which is preliminary data.</text>
</comment>
<dbReference type="PANTHER" id="PTHR11085:SF6">
    <property type="entry name" value="NAD-DEPENDENT PROTEIN DEACETYLASE SIRTUIN-2"/>
    <property type="match status" value="1"/>
</dbReference>
<dbReference type="PANTHER" id="PTHR11085">
    <property type="entry name" value="NAD-DEPENDENT PROTEIN DEACYLASE SIRTUIN-5, MITOCHONDRIAL-RELATED"/>
    <property type="match status" value="1"/>
</dbReference>
<feature type="binding site" evidence="7">
    <location>
        <position position="202"/>
    </location>
    <ligand>
        <name>Zn(2+)</name>
        <dbReference type="ChEBI" id="CHEBI:29105"/>
    </ligand>
</feature>
<dbReference type="CDD" id="cd01408">
    <property type="entry name" value="SIRT1"/>
    <property type="match status" value="1"/>
</dbReference>
<name>A0A086TDK6_HAPC1</name>
<feature type="domain" description="Deacetylase sirtuin-type" evidence="9">
    <location>
        <begin position="61"/>
        <end position="323"/>
    </location>
</feature>
<dbReference type="PROSITE" id="PS50305">
    <property type="entry name" value="SIRTUIN"/>
    <property type="match status" value="1"/>
</dbReference>
<evidence type="ECO:0000256" key="4">
    <source>
        <dbReference type="ARBA" id="ARBA00022723"/>
    </source>
</evidence>
<dbReference type="STRING" id="857340.A0A086TDK6"/>
<feature type="compositionally biased region" description="Low complexity" evidence="8">
    <location>
        <begin position="424"/>
        <end position="436"/>
    </location>
</feature>
<keyword evidence="11" id="KW-1185">Reference proteome</keyword>
<evidence type="ECO:0000256" key="5">
    <source>
        <dbReference type="ARBA" id="ARBA00022833"/>
    </source>
</evidence>
<protein>
    <submittedName>
        <fullName evidence="10">NAD-dependent protein deacetylase hst2-like protein</fullName>
    </submittedName>
</protein>
<evidence type="ECO:0000256" key="8">
    <source>
        <dbReference type="SAM" id="MobiDB-lite"/>
    </source>
</evidence>
<dbReference type="InterPro" id="IPR026590">
    <property type="entry name" value="Ssirtuin_cat_dom"/>
</dbReference>
<dbReference type="AlphaFoldDB" id="A0A086TDK6"/>
<dbReference type="Gene3D" id="3.30.1600.10">
    <property type="entry name" value="SIR2/SIRT2 'Small Domain"/>
    <property type="match status" value="1"/>
</dbReference>
<keyword evidence="3" id="KW-0808">Transferase</keyword>
<gene>
    <name evidence="10" type="ORF">ACRE_016070</name>
</gene>
<accession>A0A086TDK6</accession>
<dbReference type="OrthoDB" id="420264at2759"/>
<evidence type="ECO:0000256" key="1">
    <source>
        <dbReference type="ARBA" id="ARBA00001947"/>
    </source>
</evidence>
<feature type="binding site" evidence="7">
    <location>
        <position position="199"/>
    </location>
    <ligand>
        <name>Zn(2+)</name>
        <dbReference type="ChEBI" id="CHEBI:29105"/>
    </ligand>
</feature>
<dbReference type="InterPro" id="IPR003000">
    <property type="entry name" value="Sirtuin"/>
</dbReference>
<keyword evidence="4 7" id="KW-0479">Metal-binding</keyword>
<dbReference type="InterPro" id="IPR029035">
    <property type="entry name" value="DHS-like_NAD/FAD-binding_dom"/>
</dbReference>
<feature type="region of interest" description="Disordered" evidence="8">
    <location>
        <begin position="368"/>
        <end position="484"/>
    </location>
</feature>
<feature type="active site" description="Proton acceptor" evidence="7">
    <location>
        <position position="191"/>
    </location>
</feature>
<evidence type="ECO:0000256" key="6">
    <source>
        <dbReference type="ARBA" id="ARBA00023027"/>
    </source>
</evidence>
<evidence type="ECO:0000313" key="11">
    <source>
        <dbReference type="Proteomes" id="UP000029964"/>
    </source>
</evidence>
<organism evidence="10 11">
    <name type="scientific">Hapsidospora chrysogenum (strain ATCC 11550 / CBS 779.69 / DSM 880 / IAM 14645 / JCM 23072 / IMI 49137)</name>
    <name type="common">Acremonium chrysogenum</name>
    <dbReference type="NCBI Taxonomy" id="857340"/>
    <lineage>
        <taxon>Eukaryota</taxon>
        <taxon>Fungi</taxon>
        <taxon>Dikarya</taxon>
        <taxon>Ascomycota</taxon>
        <taxon>Pezizomycotina</taxon>
        <taxon>Sordariomycetes</taxon>
        <taxon>Hypocreomycetidae</taxon>
        <taxon>Hypocreales</taxon>
        <taxon>Bionectriaceae</taxon>
        <taxon>Hapsidospora</taxon>
    </lineage>
</organism>
<sequence length="484" mass="53522">MRPRSSNASSSFFARCTAIIGRRRRDRHGKPKPKGPRVPRWLGRIMGQESSSLVDESVPPQTLAARTLSAVAEYIKDGKAKRIVVLTGAGISTAAGIPDFRSPGTGLYANLARLNLPHAEAVFDISYFRQNPEPFYVLARELYPGKFHPTVSHAFITLLARRGLLSHLFTQNIDCLERRAGVPADKIVEAHGSFATQRCIDCRREYPDGPMREHVERGQVPRCEDETCGGLVKPDIVFFGEQLPSDFERSLHHLSMADLVLVIGTSLTVFPFAKLPDLTLDGKPRVLFNLERVGTMGTQADDVLELGDCDSGIRKLADELGWREELEELWTGIVGEEEATRQKVTRKQHEDEVEEEVKLLAQEVEAVLNIEETPRRDPDTDGKNIDEQTADTKVDEIKAETKEDDNETNANQKPDPDKARPSETEATPTATAATPEHVTNTESKAKDTVPTSSVEPTPETRPAEDEAGAGIDTKETKDAEKSVL</sequence>
<dbReference type="GO" id="GO:0046872">
    <property type="term" value="F:metal ion binding"/>
    <property type="evidence" value="ECO:0007669"/>
    <property type="project" value="UniProtKB-KW"/>
</dbReference>
<evidence type="ECO:0000259" key="9">
    <source>
        <dbReference type="PROSITE" id="PS50305"/>
    </source>
</evidence>
<dbReference type="Proteomes" id="UP000029964">
    <property type="component" value="Unassembled WGS sequence"/>
</dbReference>
<evidence type="ECO:0000313" key="10">
    <source>
        <dbReference type="EMBL" id="KFH47438.1"/>
    </source>
</evidence>
<reference evidence="11" key="1">
    <citation type="journal article" date="2014" name="Genome Announc.">
        <title>Genome sequence and annotation of Acremonium chrysogenum, producer of the beta-lactam antibiotic cephalosporin C.</title>
        <authorList>
            <person name="Terfehr D."/>
            <person name="Dahlmann T.A."/>
            <person name="Specht T."/>
            <person name="Zadra I."/>
            <person name="Kuernsteiner H."/>
            <person name="Kueck U."/>
        </authorList>
    </citation>
    <scope>NUCLEOTIDE SEQUENCE [LARGE SCALE GENOMIC DNA]</scope>
    <source>
        <strain evidence="11">ATCC 11550 / CBS 779.69 / DSM 880 / IAM 14645 / JCM 23072 / IMI 49137</strain>
    </source>
</reference>
<keyword evidence="5 7" id="KW-0862">Zinc</keyword>
<dbReference type="GO" id="GO:0017136">
    <property type="term" value="F:histone deacetylase activity, NAD-dependent"/>
    <property type="evidence" value="ECO:0007669"/>
    <property type="project" value="TreeGrafter"/>
</dbReference>
<dbReference type="InterPro" id="IPR026591">
    <property type="entry name" value="Sirtuin_cat_small_dom_sf"/>
</dbReference>
<feature type="compositionally biased region" description="Basic and acidic residues" evidence="8">
    <location>
        <begin position="472"/>
        <end position="484"/>
    </location>
</feature>
<feature type="binding site" evidence="7">
    <location>
        <position position="228"/>
    </location>
    <ligand>
        <name>Zn(2+)</name>
        <dbReference type="ChEBI" id="CHEBI:29105"/>
    </ligand>
</feature>
<dbReference type="Pfam" id="PF02146">
    <property type="entry name" value="SIR2"/>
    <property type="match status" value="1"/>
</dbReference>
<feature type="compositionally biased region" description="Basic and acidic residues" evidence="8">
    <location>
        <begin position="372"/>
        <end position="401"/>
    </location>
</feature>
<evidence type="ECO:0000256" key="7">
    <source>
        <dbReference type="PROSITE-ProRule" id="PRU00236"/>
    </source>
</evidence>
<feature type="binding site" evidence="7">
    <location>
        <position position="223"/>
    </location>
    <ligand>
        <name>Zn(2+)</name>
        <dbReference type="ChEBI" id="CHEBI:29105"/>
    </ligand>
</feature>
<dbReference type="InterPro" id="IPR050134">
    <property type="entry name" value="NAD-dep_sirtuin_deacylases"/>
</dbReference>
<dbReference type="Gene3D" id="3.40.50.1220">
    <property type="entry name" value="TPP-binding domain"/>
    <property type="match status" value="1"/>
</dbReference>
<proteinExistence type="inferred from homology"/>
<keyword evidence="6" id="KW-0520">NAD</keyword>
<comment type="cofactor">
    <cofactor evidence="1">
        <name>Zn(2+)</name>
        <dbReference type="ChEBI" id="CHEBI:29105"/>
    </cofactor>
</comment>
<dbReference type="SUPFAM" id="SSF52467">
    <property type="entry name" value="DHS-like NAD/FAD-binding domain"/>
    <property type="match status" value="1"/>
</dbReference>
<comment type="similarity">
    <text evidence="2">Belongs to the sirtuin family. Class I subfamily.</text>
</comment>
<feature type="compositionally biased region" description="Basic and acidic residues" evidence="8">
    <location>
        <begin position="414"/>
        <end position="423"/>
    </location>
</feature>
<dbReference type="HOGENOM" id="CLU_023643_0_3_1"/>
<dbReference type="EMBL" id="JPKY01000009">
    <property type="protein sequence ID" value="KFH47438.1"/>
    <property type="molecule type" value="Genomic_DNA"/>
</dbReference>
<evidence type="ECO:0000256" key="3">
    <source>
        <dbReference type="ARBA" id="ARBA00022679"/>
    </source>
</evidence>
<dbReference type="GO" id="GO:0005634">
    <property type="term" value="C:nucleus"/>
    <property type="evidence" value="ECO:0007669"/>
    <property type="project" value="TreeGrafter"/>
</dbReference>
<dbReference type="GO" id="GO:0070403">
    <property type="term" value="F:NAD+ binding"/>
    <property type="evidence" value="ECO:0007669"/>
    <property type="project" value="InterPro"/>
</dbReference>
<evidence type="ECO:0000256" key="2">
    <source>
        <dbReference type="ARBA" id="ARBA00006924"/>
    </source>
</evidence>